<dbReference type="Pfam" id="PF13456">
    <property type="entry name" value="RVT_3"/>
    <property type="match status" value="1"/>
</dbReference>
<sequence length="263" mass="28848">MVKWAVELSEFDIEFRPRPSIKAQVRADFIVEMAHDQASISAPAWSLYVDGSSTAIGSGAGTVLESPQGDKLEYAIKLEFPASNNEAEYEALLAGGELALAVGAKKIIIYSDSQLVVNQIQGSCEARGEKMAKYPLKAKELFDKFEESSIIQVSRANTAIADQLAKIASSMAAVSNRRITILSSDRAAVEQHVEILCTNPPPTSWKEDIIRFLTDGTTSKNPIEARAMKVKAARFVMIDGVLYKRGFSQPFLKCLTPRRDIMS</sequence>
<dbReference type="GO" id="GO:0004523">
    <property type="term" value="F:RNA-DNA hybrid ribonuclease activity"/>
    <property type="evidence" value="ECO:0007669"/>
    <property type="project" value="InterPro"/>
</dbReference>
<dbReference type="PANTHER" id="PTHR48475">
    <property type="entry name" value="RIBONUCLEASE H"/>
    <property type="match status" value="1"/>
</dbReference>
<name>A0AAW2L246_SESRA</name>
<dbReference type="SUPFAM" id="SSF53098">
    <property type="entry name" value="Ribonuclease H-like"/>
    <property type="match status" value="1"/>
</dbReference>
<dbReference type="PROSITE" id="PS50879">
    <property type="entry name" value="RNASE_H_1"/>
    <property type="match status" value="1"/>
</dbReference>
<evidence type="ECO:0000259" key="1">
    <source>
        <dbReference type="PROSITE" id="PS50879"/>
    </source>
</evidence>
<dbReference type="InterPro" id="IPR002156">
    <property type="entry name" value="RNaseH_domain"/>
</dbReference>
<evidence type="ECO:0000313" key="2">
    <source>
        <dbReference type="EMBL" id="KAL0312889.1"/>
    </source>
</evidence>
<dbReference type="PANTHER" id="PTHR48475:SF2">
    <property type="entry name" value="RIBONUCLEASE H"/>
    <property type="match status" value="1"/>
</dbReference>
<accession>A0AAW2L246</accession>
<reference evidence="2" key="1">
    <citation type="submission" date="2020-06" db="EMBL/GenBank/DDBJ databases">
        <authorList>
            <person name="Li T."/>
            <person name="Hu X."/>
            <person name="Zhang T."/>
            <person name="Song X."/>
            <person name="Zhang H."/>
            <person name="Dai N."/>
            <person name="Sheng W."/>
            <person name="Hou X."/>
            <person name="Wei L."/>
        </authorList>
    </citation>
    <scope>NUCLEOTIDE SEQUENCE</scope>
    <source>
        <strain evidence="2">G02</strain>
        <tissue evidence="2">Leaf</tissue>
    </source>
</reference>
<dbReference type="GO" id="GO:0003676">
    <property type="term" value="F:nucleic acid binding"/>
    <property type="evidence" value="ECO:0007669"/>
    <property type="project" value="InterPro"/>
</dbReference>
<dbReference type="Gene3D" id="3.30.420.10">
    <property type="entry name" value="Ribonuclease H-like superfamily/Ribonuclease H"/>
    <property type="match status" value="1"/>
</dbReference>
<dbReference type="InterPro" id="IPR036397">
    <property type="entry name" value="RNaseH_sf"/>
</dbReference>
<dbReference type="EMBL" id="JACGWJ010000026">
    <property type="protein sequence ID" value="KAL0312889.1"/>
    <property type="molecule type" value="Genomic_DNA"/>
</dbReference>
<proteinExistence type="predicted"/>
<dbReference type="InterPro" id="IPR012337">
    <property type="entry name" value="RNaseH-like_sf"/>
</dbReference>
<gene>
    <name evidence="2" type="ORF">Sradi_5688200</name>
</gene>
<dbReference type="CDD" id="cd09279">
    <property type="entry name" value="RNase_HI_like"/>
    <property type="match status" value="1"/>
</dbReference>
<organism evidence="2">
    <name type="scientific">Sesamum radiatum</name>
    <name type="common">Black benniseed</name>
    <dbReference type="NCBI Taxonomy" id="300843"/>
    <lineage>
        <taxon>Eukaryota</taxon>
        <taxon>Viridiplantae</taxon>
        <taxon>Streptophyta</taxon>
        <taxon>Embryophyta</taxon>
        <taxon>Tracheophyta</taxon>
        <taxon>Spermatophyta</taxon>
        <taxon>Magnoliopsida</taxon>
        <taxon>eudicotyledons</taxon>
        <taxon>Gunneridae</taxon>
        <taxon>Pentapetalae</taxon>
        <taxon>asterids</taxon>
        <taxon>lamiids</taxon>
        <taxon>Lamiales</taxon>
        <taxon>Pedaliaceae</taxon>
        <taxon>Sesamum</taxon>
    </lineage>
</organism>
<reference evidence="2" key="2">
    <citation type="journal article" date="2024" name="Plant">
        <title>Genomic evolution and insights into agronomic trait innovations of Sesamum species.</title>
        <authorList>
            <person name="Miao H."/>
            <person name="Wang L."/>
            <person name="Qu L."/>
            <person name="Liu H."/>
            <person name="Sun Y."/>
            <person name="Le M."/>
            <person name="Wang Q."/>
            <person name="Wei S."/>
            <person name="Zheng Y."/>
            <person name="Lin W."/>
            <person name="Duan Y."/>
            <person name="Cao H."/>
            <person name="Xiong S."/>
            <person name="Wang X."/>
            <person name="Wei L."/>
            <person name="Li C."/>
            <person name="Ma Q."/>
            <person name="Ju M."/>
            <person name="Zhao R."/>
            <person name="Li G."/>
            <person name="Mu C."/>
            <person name="Tian Q."/>
            <person name="Mei H."/>
            <person name="Zhang T."/>
            <person name="Gao T."/>
            <person name="Zhang H."/>
        </authorList>
    </citation>
    <scope>NUCLEOTIDE SEQUENCE</scope>
    <source>
        <strain evidence="2">G02</strain>
    </source>
</reference>
<feature type="domain" description="RNase H type-1" evidence="1">
    <location>
        <begin position="41"/>
        <end position="188"/>
    </location>
</feature>
<protein>
    <submittedName>
        <fullName evidence="2">Ribonuclease HI</fullName>
    </submittedName>
</protein>
<dbReference type="AlphaFoldDB" id="A0AAW2L246"/>
<comment type="caution">
    <text evidence="2">The sequence shown here is derived from an EMBL/GenBank/DDBJ whole genome shotgun (WGS) entry which is preliminary data.</text>
</comment>